<evidence type="ECO:0000256" key="1">
    <source>
        <dbReference type="SAM" id="MobiDB-lite"/>
    </source>
</evidence>
<evidence type="ECO:0000259" key="2">
    <source>
        <dbReference type="Pfam" id="PF04194"/>
    </source>
</evidence>
<organism evidence="3">
    <name type="scientific">Auxenochlorella protothecoides</name>
    <name type="common">Green microalga</name>
    <name type="synonym">Chlorella protothecoides</name>
    <dbReference type="NCBI Taxonomy" id="3075"/>
    <lineage>
        <taxon>Eukaryota</taxon>
        <taxon>Viridiplantae</taxon>
        <taxon>Chlorophyta</taxon>
        <taxon>core chlorophytes</taxon>
        <taxon>Trebouxiophyceae</taxon>
        <taxon>Chlorellales</taxon>
        <taxon>Chlorellaceae</taxon>
        <taxon>Auxenochlorella</taxon>
    </lineage>
</organism>
<feature type="region of interest" description="Disordered" evidence="1">
    <location>
        <begin position="202"/>
        <end position="262"/>
    </location>
</feature>
<dbReference type="PANTHER" id="PTHR47762">
    <property type="entry name" value="OSJNBB0079B02.4 PROTEIN"/>
    <property type="match status" value="1"/>
</dbReference>
<protein>
    <recommendedName>
        <fullName evidence="2">Programmed cell death protein 2 C-terminal domain-containing protein</fullName>
    </recommendedName>
</protein>
<name>A0A1D2AE16_AUXPR</name>
<proteinExistence type="predicted"/>
<sequence length="437" mass="45896">HAYITALHLRGIHAAIRRDVSHALLKAELLWFTMAPPLEAALLGRPGAMVEDNDSTDAYSTFMGGVERPLPGVQVTATTSSSPSPPETLFCQVYAPLTVAQAGRAVTERQLLLFCCLEKNSGGPHGTWRALRCQSIPEQHEAGGSGTISVRQTGPPMPAAAVPAAIDWGAASTAGHGEANEEDDPFNFDDLDASLDALEAERKARAPSDMAHGPPHEKSSAALDSREEAPAGASAARADRVAAPLPRPGDPDTEPATSGTGCGVQPSAQLPCFYLVCEEDGAAGQARQQGHGNSVPGPQSDSEEGPAAWEGEAWEADAVLRPGGPDAAYLRFTKVLGRCGDQCIRYGFNGQLEWPEDARPQPPSCPLCGAERVFEFQVMTPALVALDEAASWSGVASTIPISWSWMTVAVFTCSAACQPSGGDQQGCCEEWTAVALE</sequence>
<dbReference type="PANTHER" id="PTHR47762:SF2">
    <property type="entry name" value="OS04G0640800 PROTEIN"/>
    <property type="match status" value="1"/>
</dbReference>
<feature type="compositionally biased region" description="Basic and acidic residues" evidence="1">
    <location>
        <begin position="214"/>
        <end position="229"/>
    </location>
</feature>
<feature type="region of interest" description="Disordered" evidence="1">
    <location>
        <begin position="285"/>
        <end position="308"/>
    </location>
</feature>
<feature type="domain" description="Programmed cell death protein 2 C-terminal" evidence="2">
    <location>
        <begin position="326"/>
        <end position="434"/>
    </location>
</feature>
<feature type="compositionally biased region" description="Low complexity" evidence="1">
    <location>
        <begin position="230"/>
        <end position="244"/>
    </location>
</feature>
<dbReference type="GO" id="GO:0005737">
    <property type="term" value="C:cytoplasm"/>
    <property type="evidence" value="ECO:0007669"/>
    <property type="project" value="InterPro"/>
</dbReference>
<dbReference type="InterPro" id="IPR007320">
    <property type="entry name" value="PDCD2_C"/>
</dbReference>
<gene>
    <name evidence="3" type="ORF">g.29403</name>
</gene>
<dbReference type="EMBL" id="GDKF01001457">
    <property type="protein sequence ID" value="JAT77165.1"/>
    <property type="molecule type" value="Transcribed_RNA"/>
</dbReference>
<dbReference type="Pfam" id="PF04194">
    <property type="entry name" value="PDCD2_C"/>
    <property type="match status" value="1"/>
</dbReference>
<feature type="non-terminal residue" evidence="3">
    <location>
        <position position="1"/>
    </location>
</feature>
<evidence type="ECO:0000313" key="3">
    <source>
        <dbReference type="EMBL" id="JAT77165.1"/>
    </source>
</evidence>
<reference evidence="3" key="1">
    <citation type="submission" date="2015-08" db="EMBL/GenBank/DDBJ databases">
        <authorList>
            <person name="Babu N.S."/>
            <person name="Beckwith C.J."/>
            <person name="Beseler K.G."/>
            <person name="Brison A."/>
            <person name="Carone J.V."/>
            <person name="Caskin T.P."/>
            <person name="Diamond M."/>
            <person name="Durham M.E."/>
            <person name="Foxe J.M."/>
            <person name="Go M."/>
            <person name="Henderson B.A."/>
            <person name="Jones I.B."/>
            <person name="McGettigan J.A."/>
            <person name="Micheletti S.J."/>
            <person name="Nasrallah M.E."/>
            <person name="Ortiz D."/>
            <person name="Piller C.R."/>
            <person name="Privatt S.R."/>
            <person name="Schneider S.L."/>
            <person name="Sharp S."/>
            <person name="Smith T.C."/>
            <person name="Stanton J.D."/>
            <person name="Ullery H.E."/>
            <person name="Wilson R.J."/>
            <person name="Serrano M.G."/>
            <person name="Buck G."/>
            <person name="Lee V."/>
            <person name="Wang Y."/>
            <person name="Carvalho R."/>
            <person name="Voegtly L."/>
            <person name="Shi R."/>
            <person name="Duckworth R."/>
            <person name="Johnson A."/>
            <person name="Loviza R."/>
            <person name="Walstead R."/>
            <person name="Shah Z."/>
            <person name="Kiflezghi M."/>
            <person name="Wade K."/>
            <person name="Ball S.L."/>
            <person name="Bradley K.W."/>
            <person name="Asai D.J."/>
            <person name="Bowman C.A."/>
            <person name="Russell D.A."/>
            <person name="Pope W.H."/>
            <person name="Jacobs-Sera D."/>
            <person name="Hendrix R.W."/>
            <person name="Hatfull G.F."/>
        </authorList>
    </citation>
    <scope>NUCLEOTIDE SEQUENCE</scope>
</reference>
<dbReference type="AlphaFoldDB" id="A0A1D2AE16"/>
<accession>A0A1D2AE16</accession>